<name>A0ABS3HZ65_9ENTE</name>
<accession>A0ABS3HZ65</accession>
<evidence type="ECO:0000313" key="3">
    <source>
        <dbReference type="Proteomes" id="UP000664832"/>
    </source>
</evidence>
<protein>
    <submittedName>
        <fullName evidence="2">Uncharacterized protein</fullName>
    </submittedName>
</protein>
<dbReference type="RefSeq" id="WP_206898532.1">
    <property type="nucleotide sequence ID" value="NZ_JAFLWI010000006.1"/>
</dbReference>
<reference evidence="2 3" key="1">
    <citation type="submission" date="2021-03" db="EMBL/GenBank/DDBJ databases">
        <title>Enterococcal diversity collection.</title>
        <authorList>
            <person name="Gilmore M.S."/>
            <person name="Schwartzman J."/>
            <person name="Van Tyne D."/>
            <person name="Martin M."/>
            <person name="Earl A.M."/>
            <person name="Manson A.L."/>
            <person name="Straub T."/>
            <person name="Salamzade R."/>
            <person name="Saavedra J."/>
            <person name="Lebreton F."/>
            <person name="Prichula J."/>
            <person name="Schaufler K."/>
            <person name="Gaca A."/>
            <person name="Sgardioli B."/>
            <person name="Wagenaar J."/>
            <person name="Strong T."/>
        </authorList>
    </citation>
    <scope>NUCLEOTIDE SEQUENCE [LARGE SCALE GENOMIC DNA]</scope>
    <source>
        <strain evidence="2 3">MSG2901</strain>
    </source>
</reference>
<sequence length="188" mass="21056">MKKRIEFVFVGLLLCLLLPAPAFAQEVSGEEDQTPMNVTIVESPIKLEKVTAPTFETYQKSAHEQEIQATGDLLIAVRDQRENKKSPWQLTYQLSTFTNGQEYQVKVLLGQGKLSTDQSGEVVQATPQKIAADPNETATILEAYSSQSTKYYYQIEKQRIHLELPANLPVGEFVGQQIVTLLNTPEID</sequence>
<dbReference type="Proteomes" id="UP000664832">
    <property type="component" value="Unassembled WGS sequence"/>
</dbReference>
<organism evidence="2 3">
    <name type="scientific">Candidatus Enterococcus courvalinii</name>
    <dbReference type="NCBI Taxonomy" id="2815329"/>
    <lineage>
        <taxon>Bacteria</taxon>
        <taxon>Bacillati</taxon>
        <taxon>Bacillota</taxon>
        <taxon>Bacilli</taxon>
        <taxon>Lactobacillales</taxon>
        <taxon>Enterococcaceae</taxon>
        <taxon>Enterococcus</taxon>
    </lineage>
</organism>
<keyword evidence="1" id="KW-0732">Signal</keyword>
<evidence type="ECO:0000256" key="1">
    <source>
        <dbReference type="SAM" id="SignalP"/>
    </source>
</evidence>
<proteinExistence type="predicted"/>
<feature type="signal peptide" evidence="1">
    <location>
        <begin position="1"/>
        <end position="24"/>
    </location>
</feature>
<keyword evidence="3" id="KW-1185">Reference proteome</keyword>
<dbReference type="EMBL" id="JAFLWI010000006">
    <property type="protein sequence ID" value="MBO0481747.1"/>
    <property type="molecule type" value="Genomic_DNA"/>
</dbReference>
<comment type="caution">
    <text evidence="2">The sequence shown here is derived from an EMBL/GenBank/DDBJ whole genome shotgun (WGS) entry which is preliminary data.</text>
</comment>
<gene>
    <name evidence="2" type="ORF">JZO71_05335</name>
</gene>
<evidence type="ECO:0000313" key="2">
    <source>
        <dbReference type="EMBL" id="MBO0481747.1"/>
    </source>
</evidence>
<feature type="chain" id="PRO_5046936569" evidence="1">
    <location>
        <begin position="25"/>
        <end position="188"/>
    </location>
</feature>